<dbReference type="RefSeq" id="WP_177200162.1">
    <property type="nucleotide sequence ID" value="NZ_FOXP01000007.1"/>
</dbReference>
<protein>
    <submittedName>
        <fullName evidence="1">Uncharacterized protein</fullName>
    </submittedName>
</protein>
<dbReference type="EMBL" id="FOXP01000007">
    <property type="protein sequence ID" value="SFP80650.1"/>
    <property type="molecule type" value="Genomic_DNA"/>
</dbReference>
<reference evidence="1 2" key="1">
    <citation type="submission" date="2016-10" db="EMBL/GenBank/DDBJ databases">
        <authorList>
            <person name="de Groot N.N."/>
        </authorList>
    </citation>
    <scope>NUCLEOTIDE SEQUENCE [LARGE SCALE GENOMIC DNA]</scope>
    <source>
        <strain evidence="1 2">CGMCC 1.9113</strain>
    </source>
</reference>
<gene>
    <name evidence="1" type="ORF">SAMN04488241_107219</name>
</gene>
<dbReference type="AlphaFoldDB" id="A0A1I5TC98"/>
<keyword evidence="2" id="KW-1185">Reference proteome</keyword>
<evidence type="ECO:0000313" key="2">
    <source>
        <dbReference type="Proteomes" id="UP000199586"/>
    </source>
</evidence>
<name>A0A1I5TC98_9SPHN</name>
<proteinExistence type="predicted"/>
<organism evidence="1 2">
    <name type="scientific">Sphingomonas rubra</name>
    <dbReference type="NCBI Taxonomy" id="634430"/>
    <lineage>
        <taxon>Bacteria</taxon>
        <taxon>Pseudomonadati</taxon>
        <taxon>Pseudomonadota</taxon>
        <taxon>Alphaproteobacteria</taxon>
        <taxon>Sphingomonadales</taxon>
        <taxon>Sphingomonadaceae</taxon>
        <taxon>Sphingomonas</taxon>
    </lineage>
</organism>
<evidence type="ECO:0000313" key="1">
    <source>
        <dbReference type="EMBL" id="SFP80650.1"/>
    </source>
</evidence>
<sequence length="57" mass="6284">MTPAILRTRLCAGHPDEGMAVLTKPFNVLEFGTTGWRDDYRLTGNAEADKGDALINY</sequence>
<accession>A0A1I5TC98</accession>
<dbReference type="Proteomes" id="UP000199586">
    <property type="component" value="Unassembled WGS sequence"/>
</dbReference>